<feature type="transmembrane region" description="Helical" evidence="1">
    <location>
        <begin position="21"/>
        <end position="39"/>
    </location>
</feature>
<keyword evidence="1" id="KW-1133">Transmembrane helix</keyword>
<feature type="transmembrane region" description="Helical" evidence="1">
    <location>
        <begin position="386"/>
        <end position="408"/>
    </location>
</feature>
<evidence type="ECO:0000313" key="3">
    <source>
        <dbReference type="EMBL" id="MBV7389250.1"/>
    </source>
</evidence>
<dbReference type="PANTHER" id="PTHR30572:SF4">
    <property type="entry name" value="ABC TRANSPORTER PERMEASE YTRF"/>
    <property type="match status" value="1"/>
</dbReference>
<accession>A0ABS6T8M4</accession>
<dbReference type="Proteomes" id="UP000774130">
    <property type="component" value="Unassembled WGS sequence"/>
</dbReference>
<name>A0ABS6T8M4_9ENTE</name>
<dbReference type="InterPro" id="IPR050250">
    <property type="entry name" value="Macrolide_Exporter_MacB"/>
</dbReference>
<evidence type="ECO:0000256" key="1">
    <source>
        <dbReference type="SAM" id="Phobius"/>
    </source>
</evidence>
<evidence type="ECO:0000313" key="4">
    <source>
        <dbReference type="Proteomes" id="UP000774130"/>
    </source>
</evidence>
<keyword evidence="1" id="KW-0472">Membrane</keyword>
<organism evidence="3 4">
    <name type="scientific">Enterococcus alishanensis</name>
    <dbReference type="NCBI Taxonomy" id="1303817"/>
    <lineage>
        <taxon>Bacteria</taxon>
        <taxon>Bacillati</taxon>
        <taxon>Bacillota</taxon>
        <taxon>Bacilli</taxon>
        <taxon>Lactobacillales</taxon>
        <taxon>Enterococcaceae</taxon>
        <taxon>Enterococcus</taxon>
    </lineage>
</organism>
<reference evidence="3 4" key="1">
    <citation type="submission" date="2021-06" db="EMBL/GenBank/DDBJ databases">
        <title>Enterococcus alishanensis sp. nov., a novel lactic acid bacterium isolated from fresh coffee beans.</title>
        <authorList>
            <person name="Chen Y.-S."/>
        </authorList>
    </citation>
    <scope>NUCLEOTIDE SEQUENCE [LARGE SCALE GENOMIC DNA]</scope>
    <source>
        <strain evidence="3 4">ALS3</strain>
    </source>
</reference>
<dbReference type="PANTHER" id="PTHR30572">
    <property type="entry name" value="MEMBRANE COMPONENT OF TRANSPORTER-RELATED"/>
    <property type="match status" value="1"/>
</dbReference>
<feature type="domain" description="MacB-like periplasmic core" evidence="2">
    <location>
        <begin position="45"/>
        <end position="250"/>
    </location>
</feature>
<keyword evidence="1" id="KW-0812">Transmembrane</keyword>
<dbReference type="InterPro" id="IPR025857">
    <property type="entry name" value="MacB_PCD"/>
</dbReference>
<feature type="transmembrane region" description="Helical" evidence="1">
    <location>
        <begin position="278"/>
        <end position="301"/>
    </location>
</feature>
<gene>
    <name evidence="3" type="ORF">KUA55_01045</name>
</gene>
<sequence length="429" mass="49112">MIIIKQALLNFRRNKWHDSMIAALFFCLIFLFCFLLQLYKVADYSLSEMQKQTATVVTVEPSFKEEQVENLTAEDLQAIKALPYVKEINMIGYISLEMDGLQTSEKITKTEGAIVSDTDLFETSEFPTMGVTILSDEALKKYFSQNWSIKGGLPSEVKTCLVTKQFAEENQLKLFDELSVGETNQRQKLKIVGIANPKKNSAAQAFYSSIFINPITNQSLNVPQDNNFSTISIQLTSSKKLGALKKELHKISSFNHYRVYKDQSFVQVYEVFLNQKEMLLNGVIASGILNLFLLSLFYYYFFKKRQSDLFSLHLMGLRQSYLILSNILEIVLIVIICWLSACILTNLLTIEVTKDWFSRLQQTTRDYLPLLSLKQPIFNSAVVQKLFVGSLIILVPYLIGFMVITSALTGRLSYIYSSYSYQSRRLMKS</sequence>
<comment type="caution">
    <text evidence="3">The sequence shown here is derived from an EMBL/GenBank/DDBJ whole genome shotgun (WGS) entry which is preliminary data.</text>
</comment>
<proteinExistence type="predicted"/>
<keyword evidence="4" id="KW-1185">Reference proteome</keyword>
<protein>
    <recommendedName>
        <fullName evidence="2">MacB-like periplasmic core domain-containing protein</fullName>
    </recommendedName>
</protein>
<dbReference type="EMBL" id="JAHUZB010000001">
    <property type="protein sequence ID" value="MBV7389250.1"/>
    <property type="molecule type" value="Genomic_DNA"/>
</dbReference>
<evidence type="ECO:0000259" key="2">
    <source>
        <dbReference type="Pfam" id="PF12704"/>
    </source>
</evidence>
<dbReference type="RefSeq" id="WP_218324317.1">
    <property type="nucleotide sequence ID" value="NZ_JAHUZB010000001.1"/>
</dbReference>
<dbReference type="Pfam" id="PF12704">
    <property type="entry name" value="MacB_PCD"/>
    <property type="match status" value="1"/>
</dbReference>
<feature type="transmembrane region" description="Helical" evidence="1">
    <location>
        <begin position="321"/>
        <end position="348"/>
    </location>
</feature>